<feature type="transmembrane region" description="Helical" evidence="4">
    <location>
        <begin position="451"/>
        <end position="475"/>
    </location>
</feature>
<feature type="region of interest" description="Disordered" evidence="3">
    <location>
        <begin position="90"/>
        <end position="119"/>
    </location>
</feature>
<name>A0A553HSU2_9PEZI</name>
<dbReference type="EMBL" id="VFLP01000049">
    <property type="protein sequence ID" value="TRX91026.1"/>
    <property type="molecule type" value="Genomic_DNA"/>
</dbReference>
<evidence type="ECO:0000256" key="3">
    <source>
        <dbReference type="SAM" id="MobiDB-lite"/>
    </source>
</evidence>
<dbReference type="AlphaFoldDB" id="A0A553HSU2"/>
<feature type="transmembrane region" description="Helical" evidence="4">
    <location>
        <begin position="265"/>
        <end position="285"/>
    </location>
</feature>
<protein>
    <recommendedName>
        <fullName evidence="5">Major facilitator superfamily (MFS) profile domain-containing protein</fullName>
    </recommendedName>
</protein>
<feature type="domain" description="Major facilitator superfamily (MFS) profile" evidence="5">
    <location>
        <begin position="140"/>
        <end position="543"/>
    </location>
</feature>
<dbReference type="CDD" id="cd17352">
    <property type="entry name" value="MFS_MCT_SLC16"/>
    <property type="match status" value="1"/>
</dbReference>
<feature type="transmembrane region" description="Helical" evidence="4">
    <location>
        <begin position="487"/>
        <end position="507"/>
    </location>
</feature>
<feature type="transmembrane region" description="Helical" evidence="4">
    <location>
        <begin position="338"/>
        <end position="364"/>
    </location>
</feature>
<dbReference type="PROSITE" id="PS50850">
    <property type="entry name" value="MFS"/>
    <property type="match status" value="1"/>
</dbReference>
<gene>
    <name evidence="6" type="ORF">FHL15_008008</name>
</gene>
<dbReference type="SUPFAM" id="SSF103473">
    <property type="entry name" value="MFS general substrate transporter"/>
    <property type="match status" value="1"/>
</dbReference>
<feature type="transmembrane region" description="Helical" evidence="4">
    <location>
        <begin position="178"/>
        <end position="197"/>
    </location>
</feature>
<reference evidence="7" key="1">
    <citation type="submission" date="2019-06" db="EMBL/GenBank/DDBJ databases">
        <title>Draft genome sequence of the griseofulvin-producing fungus Xylaria cubensis strain G536.</title>
        <authorList>
            <person name="Mead M.E."/>
            <person name="Raja H.A."/>
            <person name="Steenwyk J.L."/>
            <person name="Knowles S.L."/>
            <person name="Oberlies N.H."/>
            <person name="Rokas A."/>
        </authorList>
    </citation>
    <scope>NUCLEOTIDE SEQUENCE [LARGE SCALE GENOMIC DNA]</scope>
    <source>
        <strain evidence="7">G536</strain>
    </source>
</reference>
<evidence type="ECO:0000259" key="5">
    <source>
        <dbReference type="PROSITE" id="PS50850"/>
    </source>
</evidence>
<organism evidence="6 7">
    <name type="scientific">Xylaria flabelliformis</name>
    <dbReference type="NCBI Taxonomy" id="2512241"/>
    <lineage>
        <taxon>Eukaryota</taxon>
        <taxon>Fungi</taxon>
        <taxon>Dikarya</taxon>
        <taxon>Ascomycota</taxon>
        <taxon>Pezizomycotina</taxon>
        <taxon>Sordariomycetes</taxon>
        <taxon>Xylariomycetidae</taxon>
        <taxon>Xylariales</taxon>
        <taxon>Xylariaceae</taxon>
        <taxon>Xylaria</taxon>
    </lineage>
</organism>
<evidence type="ECO:0000256" key="1">
    <source>
        <dbReference type="ARBA" id="ARBA00004141"/>
    </source>
</evidence>
<feature type="transmembrane region" description="Helical" evidence="4">
    <location>
        <begin position="391"/>
        <end position="410"/>
    </location>
</feature>
<proteinExistence type="inferred from homology"/>
<dbReference type="InterPro" id="IPR036259">
    <property type="entry name" value="MFS_trans_sf"/>
</dbReference>
<feature type="transmembrane region" description="Helical" evidence="4">
    <location>
        <begin position="519"/>
        <end position="540"/>
    </location>
</feature>
<evidence type="ECO:0000313" key="7">
    <source>
        <dbReference type="Proteomes" id="UP000319160"/>
    </source>
</evidence>
<evidence type="ECO:0000313" key="6">
    <source>
        <dbReference type="EMBL" id="TRX91026.1"/>
    </source>
</evidence>
<keyword evidence="4" id="KW-0812">Transmembrane</keyword>
<evidence type="ECO:0000256" key="2">
    <source>
        <dbReference type="ARBA" id="ARBA00006727"/>
    </source>
</evidence>
<dbReference type="PANTHER" id="PTHR11360">
    <property type="entry name" value="MONOCARBOXYLATE TRANSPORTER"/>
    <property type="match status" value="1"/>
</dbReference>
<dbReference type="GO" id="GO:0016020">
    <property type="term" value="C:membrane"/>
    <property type="evidence" value="ECO:0007669"/>
    <property type="project" value="UniProtKB-SubCell"/>
</dbReference>
<dbReference type="InterPro" id="IPR050327">
    <property type="entry name" value="Proton-linked_MCT"/>
</dbReference>
<dbReference type="PANTHER" id="PTHR11360:SF177">
    <property type="entry name" value="RIBOFLAVIN TRANSPORTER MCH5"/>
    <property type="match status" value="1"/>
</dbReference>
<accession>A0A553HSU2</accession>
<keyword evidence="4" id="KW-1133">Transmembrane helix</keyword>
<evidence type="ECO:0000256" key="4">
    <source>
        <dbReference type="SAM" id="Phobius"/>
    </source>
</evidence>
<dbReference type="Proteomes" id="UP000319160">
    <property type="component" value="Unassembled WGS sequence"/>
</dbReference>
<dbReference type="OrthoDB" id="410267at2759"/>
<keyword evidence="4" id="KW-0472">Membrane</keyword>
<dbReference type="Gene3D" id="1.20.1250.20">
    <property type="entry name" value="MFS general substrate transporter like domains"/>
    <property type="match status" value="2"/>
</dbReference>
<comment type="caution">
    <text evidence="6">The sequence shown here is derived from an EMBL/GenBank/DDBJ whole genome shotgun (WGS) entry which is preliminary data.</text>
</comment>
<feature type="transmembrane region" description="Helical" evidence="4">
    <location>
        <begin position="422"/>
        <end position="439"/>
    </location>
</feature>
<sequence length="610" mass="65686">MLRRRPDLHMQLDDKRACGNTTYQIPPTAALPLYGTSRDPTVASGPNFLPFRSFANHSAIVPFGLLLLVGDVIPPLLLTEEPIEEIGQHVQTEDDGVKGMAAEKASTPPLERLPSRPSPADPALIDGDVTYPEGGLRAWLVVLGAWSGLAASLGVYNSTGVIEAYLSRDLLRDESPSTIGWIFGLYAFMTWFCGAQVGPTFDAKGPRGLLIAGSLCTLIGIFALSFSTEYYQFILAFSILAGIGASLLITPAMGSVAHWFCERRGLASGIAFTGGGVGGVLFPLMMQSLLPQIGWAWSVRVLGFILLILCSISVAFCESRIPPRNGPHTTWRDTLPDLRIFLDGTGAMSMTTAALFLVDLAYLVPTTYIPIYYLDRQGIPADKTISGEAAFAYQLLAIANGSSCFGRYVAGALGDKFGRYNTLIVSLFLCLVSVAGFWLPDVLAPSSTNIALLILFTILFGFVSGSNVSLTPICLGQLCQIQDYGKYYATCYTVCSFGCLISIPIAGSLLDATGTTGKQMFWGAVVYTAISYLGCSSILFEKMWFLAGSSRPPYAMSPLEESILPRSATTVHAPPDRRLPIKLFDEATLPSLKRQSQTLALSKYNTTPSP</sequence>
<dbReference type="GO" id="GO:0022857">
    <property type="term" value="F:transmembrane transporter activity"/>
    <property type="evidence" value="ECO:0007669"/>
    <property type="project" value="InterPro"/>
</dbReference>
<feature type="transmembrane region" description="Helical" evidence="4">
    <location>
        <begin position="209"/>
        <end position="227"/>
    </location>
</feature>
<keyword evidence="7" id="KW-1185">Reference proteome</keyword>
<dbReference type="InterPro" id="IPR011701">
    <property type="entry name" value="MFS"/>
</dbReference>
<dbReference type="InterPro" id="IPR020846">
    <property type="entry name" value="MFS_dom"/>
</dbReference>
<feature type="transmembrane region" description="Helical" evidence="4">
    <location>
        <begin position="297"/>
        <end position="317"/>
    </location>
</feature>
<comment type="similarity">
    <text evidence="2">Belongs to the major facilitator superfamily. Monocarboxylate porter (TC 2.A.1.13) family.</text>
</comment>
<dbReference type="Pfam" id="PF07690">
    <property type="entry name" value="MFS_1"/>
    <property type="match status" value="1"/>
</dbReference>
<feature type="transmembrane region" description="Helical" evidence="4">
    <location>
        <begin position="233"/>
        <end position="253"/>
    </location>
</feature>
<feature type="transmembrane region" description="Helical" evidence="4">
    <location>
        <begin position="138"/>
        <end position="158"/>
    </location>
</feature>
<comment type="subcellular location">
    <subcellularLocation>
        <location evidence="1">Membrane</location>
        <topology evidence="1">Multi-pass membrane protein</topology>
    </subcellularLocation>
</comment>